<dbReference type="Pfam" id="PF00672">
    <property type="entry name" value="HAMP"/>
    <property type="match status" value="1"/>
</dbReference>
<dbReference type="SUPFAM" id="SSF55785">
    <property type="entry name" value="PYP-like sensor domain (PAS domain)"/>
    <property type="match status" value="1"/>
</dbReference>
<keyword evidence="7" id="KW-1133">Transmembrane helix</keyword>
<keyword evidence="6" id="KW-0902">Two-component regulatory system</keyword>
<dbReference type="HOGENOM" id="CLU_658503_0_0_7"/>
<dbReference type="Gene3D" id="6.10.340.10">
    <property type="match status" value="1"/>
</dbReference>
<dbReference type="GO" id="GO:0004673">
    <property type="term" value="F:protein histidine kinase activity"/>
    <property type="evidence" value="ECO:0007669"/>
    <property type="project" value="UniProtKB-EC"/>
</dbReference>
<dbReference type="STRING" id="398767.Glov_0753"/>
<dbReference type="SUPFAM" id="SSF158472">
    <property type="entry name" value="HAMP domain-like"/>
    <property type="match status" value="1"/>
</dbReference>
<evidence type="ECO:0000256" key="7">
    <source>
        <dbReference type="SAM" id="Phobius"/>
    </source>
</evidence>
<keyword evidence="11" id="KW-1185">Reference proteome</keyword>
<dbReference type="PANTHER" id="PTHR45436:SF5">
    <property type="entry name" value="SENSOR HISTIDINE KINASE TRCS"/>
    <property type="match status" value="1"/>
</dbReference>
<dbReference type="OrthoDB" id="9797588at2"/>
<proteinExistence type="predicted"/>
<reference evidence="10 11" key="1">
    <citation type="submission" date="2008-05" db="EMBL/GenBank/DDBJ databases">
        <title>Complete sequence of chromosome of Geobacter lovleyi SZ.</title>
        <authorList>
            <consortium name="US DOE Joint Genome Institute"/>
            <person name="Lucas S."/>
            <person name="Copeland A."/>
            <person name="Lapidus A."/>
            <person name="Glavina del Rio T."/>
            <person name="Dalin E."/>
            <person name="Tice H."/>
            <person name="Bruce D."/>
            <person name="Goodwin L."/>
            <person name="Pitluck S."/>
            <person name="Chertkov O."/>
            <person name="Meincke L."/>
            <person name="Brettin T."/>
            <person name="Detter J.C."/>
            <person name="Han C."/>
            <person name="Tapia R."/>
            <person name="Kuske C.R."/>
            <person name="Schmutz J."/>
            <person name="Larimer F."/>
            <person name="Land M."/>
            <person name="Hauser L."/>
            <person name="Kyrpides N."/>
            <person name="Mikhailova N."/>
            <person name="Sung Y."/>
            <person name="Fletcher K.E."/>
            <person name="Ritalahti K.M."/>
            <person name="Loeffler F.E."/>
            <person name="Richardson P."/>
        </authorList>
    </citation>
    <scope>NUCLEOTIDE SEQUENCE [LARGE SCALE GENOMIC DNA]</scope>
    <source>
        <strain evidence="11">ATCC BAA-1151 / DSM 17278 / SZ</strain>
    </source>
</reference>
<dbReference type="SMART" id="SM00091">
    <property type="entry name" value="PAS"/>
    <property type="match status" value="1"/>
</dbReference>
<feature type="domain" description="PAS" evidence="8">
    <location>
        <begin position="284"/>
        <end position="339"/>
    </location>
</feature>
<dbReference type="Proteomes" id="UP000002420">
    <property type="component" value="Chromosome"/>
</dbReference>
<dbReference type="eggNOG" id="COG5000">
    <property type="taxonomic scope" value="Bacteria"/>
</dbReference>
<accession>B3E4G4</accession>
<keyword evidence="7" id="KW-0812">Transmembrane</keyword>
<dbReference type="Gene3D" id="3.30.450.20">
    <property type="entry name" value="PAS domain"/>
    <property type="match status" value="1"/>
</dbReference>
<evidence type="ECO:0000313" key="11">
    <source>
        <dbReference type="Proteomes" id="UP000002420"/>
    </source>
</evidence>
<evidence type="ECO:0000256" key="6">
    <source>
        <dbReference type="ARBA" id="ARBA00023012"/>
    </source>
</evidence>
<dbReference type="InterPro" id="IPR013767">
    <property type="entry name" value="PAS_fold"/>
</dbReference>
<evidence type="ECO:0000256" key="3">
    <source>
        <dbReference type="ARBA" id="ARBA00022553"/>
    </source>
</evidence>
<dbReference type="InterPro" id="IPR050428">
    <property type="entry name" value="TCS_sensor_his_kinase"/>
</dbReference>
<feature type="transmembrane region" description="Helical" evidence="7">
    <location>
        <begin position="202"/>
        <end position="224"/>
    </location>
</feature>
<evidence type="ECO:0000313" key="10">
    <source>
        <dbReference type="EMBL" id="ACD94479.1"/>
    </source>
</evidence>
<dbReference type="EMBL" id="CP001089">
    <property type="protein sequence ID" value="ACD94479.1"/>
    <property type="molecule type" value="Genomic_DNA"/>
</dbReference>
<dbReference type="NCBIfam" id="TIGR00229">
    <property type="entry name" value="sensory_box"/>
    <property type="match status" value="1"/>
</dbReference>
<protein>
    <recommendedName>
        <fullName evidence="2">histidine kinase</fullName>
        <ecNumber evidence="2">2.7.13.3</ecNumber>
    </recommendedName>
</protein>
<keyword evidence="4" id="KW-0808">Transferase</keyword>
<dbReference type="InterPro" id="IPR003660">
    <property type="entry name" value="HAMP_dom"/>
</dbReference>
<dbReference type="GO" id="GO:0000160">
    <property type="term" value="P:phosphorelay signal transduction system"/>
    <property type="evidence" value="ECO:0007669"/>
    <property type="project" value="UniProtKB-KW"/>
</dbReference>
<dbReference type="SMART" id="SM00304">
    <property type="entry name" value="HAMP"/>
    <property type="match status" value="1"/>
</dbReference>
<keyword evidence="7" id="KW-0472">Membrane</keyword>
<dbReference type="InterPro" id="IPR035965">
    <property type="entry name" value="PAS-like_dom_sf"/>
</dbReference>
<dbReference type="PROSITE" id="PS50112">
    <property type="entry name" value="PAS"/>
    <property type="match status" value="1"/>
</dbReference>
<dbReference type="AlphaFoldDB" id="B3E4G4"/>
<dbReference type="InterPro" id="IPR021796">
    <property type="entry name" value="Tll0287-like_dom"/>
</dbReference>
<feature type="domain" description="HAMP" evidence="9">
    <location>
        <begin position="226"/>
        <end position="279"/>
    </location>
</feature>
<dbReference type="CDD" id="cd00130">
    <property type="entry name" value="PAS"/>
    <property type="match status" value="1"/>
</dbReference>
<dbReference type="Pfam" id="PF11845">
    <property type="entry name" value="Tll0287-like"/>
    <property type="match status" value="1"/>
</dbReference>
<name>B3E4G4_TRIL1</name>
<dbReference type="PANTHER" id="PTHR45436">
    <property type="entry name" value="SENSOR HISTIDINE KINASE YKOH"/>
    <property type="match status" value="1"/>
</dbReference>
<dbReference type="InterPro" id="IPR000014">
    <property type="entry name" value="PAS"/>
</dbReference>
<evidence type="ECO:0000256" key="2">
    <source>
        <dbReference type="ARBA" id="ARBA00012438"/>
    </source>
</evidence>
<dbReference type="Pfam" id="PF00989">
    <property type="entry name" value="PAS"/>
    <property type="match status" value="1"/>
</dbReference>
<evidence type="ECO:0000259" key="8">
    <source>
        <dbReference type="PROSITE" id="PS50112"/>
    </source>
</evidence>
<evidence type="ECO:0000256" key="1">
    <source>
        <dbReference type="ARBA" id="ARBA00000085"/>
    </source>
</evidence>
<dbReference type="EC" id="2.7.13.3" evidence="2"/>
<dbReference type="RefSeq" id="WP_012468835.1">
    <property type="nucleotide sequence ID" value="NC_010814.1"/>
</dbReference>
<dbReference type="GO" id="GO:0006355">
    <property type="term" value="P:regulation of DNA-templated transcription"/>
    <property type="evidence" value="ECO:0007669"/>
    <property type="project" value="InterPro"/>
</dbReference>
<evidence type="ECO:0000259" key="9">
    <source>
        <dbReference type="PROSITE" id="PS50885"/>
    </source>
</evidence>
<keyword evidence="3" id="KW-0597">Phosphoprotein</keyword>
<dbReference type="CDD" id="cd06225">
    <property type="entry name" value="HAMP"/>
    <property type="match status" value="1"/>
</dbReference>
<sequence length="400" mass="44822">MRITTKLTLIITVLLITLFIALGWNSYQHELSLIQQQAVEKARVIARQIIETRDYLSRVEQGESERNYALVPQVAASRIAIRITEGSPYYVRQISLRNRNPENRPDAYEAAELARIASASLPQEHFRVVVSGGKEALRYLLPMTAEKSCLTCHGSFESAPRFVQERFPKGHPSYNYRVGEMIGAISVSVPMRELYRSIDSNLIHGLVIESAILLLLLVFSGWVIHRAILRPVSTVAKGIERVASTADYTQRIEHSSNDEIGHLVSSFNELMAELERRTLQRAESDERYRNFIEIAQSPIITFLPDGKIVIANQKTETLLGLTKEELLGQSIFDFMADPEPLKAGIRSYSQGGSNGLLGTTSIQTVRNVCGKLFEVEMVISVSQTDQEAMFTAILRTVKAP</sequence>
<organism evidence="10 11">
    <name type="scientific">Trichlorobacter lovleyi (strain ATCC BAA-1151 / DSM 17278 / SZ)</name>
    <name type="common">Geobacter lovleyi</name>
    <dbReference type="NCBI Taxonomy" id="398767"/>
    <lineage>
        <taxon>Bacteria</taxon>
        <taxon>Pseudomonadati</taxon>
        <taxon>Thermodesulfobacteriota</taxon>
        <taxon>Desulfuromonadia</taxon>
        <taxon>Geobacterales</taxon>
        <taxon>Geobacteraceae</taxon>
        <taxon>Trichlorobacter</taxon>
    </lineage>
</organism>
<comment type="catalytic activity">
    <reaction evidence="1">
        <text>ATP + protein L-histidine = ADP + protein N-phospho-L-histidine.</text>
        <dbReference type="EC" id="2.7.13.3"/>
    </reaction>
</comment>
<dbReference type="GO" id="GO:0005886">
    <property type="term" value="C:plasma membrane"/>
    <property type="evidence" value="ECO:0007669"/>
    <property type="project" value="TreeGrafter"/>
</dbReference>
<dbReference type="KEGG" id="glo:Glov_0753"/>
<keyword evidence="5" id="KW-0418">Kinase</keyword>
<gene>
    <name evidence="10" type="ordered locus">Glov_0753</name>
</gene>
<evidence type="ECO:0000256" key="4">
    <source>
        <dbReference type="ARBA" id="ARBA00022679"/>
    </source>
</evidence>
<evidence type="ECO:0000256" key="5">
    <source>
        <dbReference type="ARBA" id="ARBA00022777"/>
    </source>
</evidence>
<dbReference type="PROSITE" id="PS50885">
    <property type="entry name" value="HAMP"/>
    <property type="match status" value="1"/>
</dbReference>